<evidence type="ECO:0000256" key="2">
    <source>
        <dbReference type="ARBA" id="ARBA00023125"/>
    </source>
</evidence>
<dbReference type="Pfam" id="PF00440">
    <property type="entry name" value="TetR_N"/>
    <property type="match status" value="1"/>
</dbReference>
<protein>
    <submittedName>
        <fullName evidence="6">TetR/AcrR family transcriptional regulator</fullName>
    </submittedName>
</protein>
<dbReference type="Gene3D" id="1.10.357.10">
    <property type="entry name" value="Tetracycline Repressor, domain 2"/>
    <property type="match status" value="1"/>
</dbReference>
<evidence type="ECO:0000256" key="4">
    <source>
        <dbReference type="PROSITE-ProRule" id="PRU00335"/>
    </source>
</evidence>
<organism evidence="6 7">
    <name type="scientific">Mesorhizobium australafricanum</name>
    <dbReference type="NCBI Taxonomy" id="3072311"/>
    <lineage>
        <taxon>Bacteria</taxon>
        <taxon>Pseudomonadati</taxon>
        <taxon>Pseudomonadota</taxon>
        <taxon>Alphaproteobacteria</taxon>
        <taxon>Hyphomicrobiales</taxon>
        <taxon>Phyllobacteriaceae</taxon>
        <taxon>Mesorhizobium</taxon>
    </lineage>
</organism>
<dbReference type="InterPro" id="IPR009057">
    <property type="entry name" value="Homeodomain-like_sf"/>
</dbReference>
<feature type="DNA-binding region" description="H-T-H motif" evidence="4">
    <location>
        <begin position="39"/>
        <end position="58"/>
    </location>
</feature>
<evidence type="ECO:0000256" key="3">
    <source>
        <dbReference type="ARBA" id="ARBA00023163"/>
    </source>
</evidence>
<keyword evidence="3" id="KW-0804">Transcription</keyword>
<dbReference type="PANTHER" id="PTHR30055:SF234">
    <property type="entry name" value="HTH-TYPE TRANSCRIPTIONAL REGULATOR BETI"/>
    <property type="match status" value="1"/>
</dbReference>
<accession>A0ABU4X4U9</accession>
<dbReference type="PROSITE" id="PS50977">
    <property type="entry name" value="HTH_TETR_2"/>
    <property type="match status" value="1"/>
</dbReference>
<keyword evidence="2 4" id="KW-0238">DNA-binding</keyword>
<dbReference type="SUPFAM" id="SSF46689">
    <property type="entry name" value="Homeodomain-like"/>
    <property type="match status" value="1"/>
</dbReference>
<dbReference type="SUPFAM" id="SSF48498">
    <property type="entry name" value="Tetracyclin repressor-like, C-terminal domain"/>
    <property type="match status" value="1"/>
</dbReference>
<dbReference type="Proteomes" id="UP001272097">
    <property type="component" value="Unassembled WGS sequence"/>
</dbReference>
<dbReference type="InterPro" id="IPR036271">
    <property type="entry name" value="Tet_transcr_reg_TetR-rel_C_sf"/>
</dbReference>
<evidence type="ECO:0000256" key="1">
    <source>
        <dbReference type="ARBA" id="ARBA00023015"/>
    </source>
</evidence>
<sequence>MSATASTDTVRRRRPGIDKNMIIAAAAELFAKKGYRATSLDEVAEKLGVKKSSFYHYINSKEDVLMAIFDQFYALSEKHLRPISEDTSIPPNERLRRMVHGYVNVMTDDVNIIGSLIRAESELSRPNQMIVLRRNREMERMFEHVVIEGQKQGIIRQVTPRLVALAIIGMIEFMVQWYGLAGWPLPAEKVGAEFALLLEAGWLADGSDRTGAWPRATSVQEALKDPLQRIRQLRSDLDMLSNDLEHMGTRLEDGLATDRSST</sequence>
<dbReference type="InterPro" id="IPR041490">
    <property type="entry name" value="KstR2_TetR_C"/>
</dbReference>
<evidence type="ECO:0000313" key="7">
    <source>
        <dbReference type="Proteomes" id="UP001272097"/>
    </source>
</evidence>
<dbReference type="Gene3D" id="1.10.10.60">
    <property type="entry name" value="Homeodomain-like"/>
    <property type="match status" value="1"/>
</dbReference>
<name>A0ABU4X4U9_9HYPH</name>
<dbReference type="PRINTS" id="PR00455">
    <property type="entry name" value="HTHTETR"/>
</dbReference>
<gene>
    <name evidence="6" type="ORF">RFM51_27520</name>
</gene>
<proteinExistence type="predicted"/>
<dbReference type="PANTHER" id="PTHR30055">
    <property type="entry name" value="HTH-TYPE TRANSCRIPTIONAL REGULATOR RUTR"/>
    <property type="match status" value="1"/>
</dbReference>
<keyword evidence="7" id="KW-1185">Reference proteome</keyword>
<comment type="caution">
    <text evidence="6">The sequence shown here is derived from an EMBL/GenBank/DDBJ whole genome shotgun (WGS) entry which is preliminary data.</text>
</comment>
<dbReference type="EMBL" id="JAVIIS010000060">
    <property type="protein sequence ID" value="MDX8443323.1"/>
    <property type="molecule type" value="Genomic_DNA"/>
</dbReference>
<reference evidence="6 7" key="1">
    <citation type="submission" date="2023-08" db="EMBL/GenBank/DDBJ databases">
        <title>Implementing the SeqCode for naming new Mesorhizobium species isolated from Vachellia karroo root nodules.</title>
        <authorList>
            <person name="Van Lill M."/>
        </authorList>
    </citation>
    <scope>NUCLEOTIDE SEQUENCE [LARGE SCALE GENOMIC DNA]</scope>
    <source>
        <strain evidence="6 7">VK3E</strain>
    </source>
</reference>
<evidence type="ECO:0000313" key="6">
    <source>
        <dbReference type="EMBL" id="MDX8443323.1"/>
    </source>
</evidence>
<keyword evidence="1" id="KW-0805">Transcription regulation</keyword>
<feature type="domain" description="HTH tetR-type" evidence="5">
    <location>
        <begin position="16"/>
        <end position="76"/>
    </location>
</feature>
<evidence type="ECO:0000259" key="5">
    <source>
        <dbReference type="PROSITE" id="PS50977"/>
    </source>
</evidence>
<dbReference type="Pfam" id="PF17932">
    <property type="entry name" value="TetR_C_24"/>
    <property type="match status" value="1"/>
</dbReference>
<dbReference type="InterPro" id="IPR050109">
    <property type="entry name" value="HTH-type_TetR-like_transc_reg"/>
</dbReference>
<dbReference type="InterPro" id="IPR001647">
    <property type="entry name" value="HTH_TetR"/>
</dbReference>
<dbReference type="RefSeq" id="WP_320217311.1">
    <property type="nucleotide sequence ID" value="NZ_JAVIIS010000060.1"/>
</dbReference>